<dbReference type="GO" id="GO:0016651">
    <property type="term" value="F:oxidoreductase activity, acting on NAD(P)H"/>
    <property type="evidence" value="ECO:0007669"/>
    <property type="project" value="TreeGrafter"/>
</dbReference>
<dbReference type="InterPro" id="IPR013149">
    <property type="entry name" value="ADH-like_C"/>
</dbReference>
<dbReference type="Pfam" id="PF00107">
    <property type="entry name" value="ADH_zinc_N"/>
    <property type="match status" value="1"/>
</dbReference>
<accession>A0A7Y3W5D6</accession>
<dbReference type="InterPro" id="IPR020843">
    <property type="entry name" value="ER"/>
</dbReference>
<dbReference type="EMBL" id="JABFCX010000003">
    <property type="protein sequence ID" value="NNU16670.1"/>
    <property type="molecule type" value="Genomic_DNA"/>
</dbReference>
<sequence>MDHAIFVSDGALVRQEISLPELSPLEVLIDVQASGVNRPDLLQRAGLYPPPEGAPQSLGLEVAGTIRAVGSEVTRFAEGDRVMALLPGGGYASAAIADEGSVMTMPEPLSFAEAAAMPETAFTVWANVFEDGRLSKGERLFVHGATSGIGTMAAGIASALGHEVFGTAGSSEKAEAAEALGFTNVWNYREEDWSAAMRSEGGCDVVLDMVGGDYVPRNLAMLRDGGRHVSIAFLGGMTGEFPIMDVMRRRLTITGSTLRARSAAEKARLRGEVEGNLFPLVMAGKLKPQIGLEVALAEAEEAHQAMQTGSLVGKAVLLRD</sequence>
<keyword evidence="1" id="KW-0521">NADP</keyword>
<dbReference type="SUPFAM" id="SSF51735">
    <property type="entry name" value="NAD(P)-binding Rossmann-fold domains"/>
    <property type="match status" value="1"/>
</dbReference>
<dbReference type="SUPFAM" id="SSF50129">
    <property type="entry name" value="GroES-like"/>
    <property type="match status" value="1"/>
</dbReference>
<dbReference type="SMART" id="SM00829">
    <property type="entry name" value="PKS_ER"/>
    <property type="match status" value="1"/>
</dbReference>
<evidence type="ECO:0000256" key="1">
    <source>
        <dbReference type="ARBA" id="ARBA00022857"/>
    </source>
</evidence>
<dbReference type="NCBIfam" id="TIGR02824">
    <property type="entry name" value="quinone_pig3"/>
    <property type="match status" value="1"/>
</dbReference>
<feature type="domain" description="Enoyl reductase (ER)" evidence="3">
    <location>
        <begin position="10"/>
        <end position="317"/>
    </location>
</feature>
<comment type="caution">
    <text evidence="4">The sequence shown here is derived from an EMBL/GenBank/DDBJ whole genome shotgun (WGS) entry which is preliminary data.</text>
</comment>
<dbReference type="InterPro" id="IPR014189">
    <property type="entry name" value="Quinone_OxRdtase_PIG3"/>
</dbReference>
<dbReference type="Gene3D" id="3.90.180.10">
    <property type="entry name" value="Medium-chain alcohol dehydrogenases, catalytic domain"/>
    <property type="match status" value="1"/>
</dbReference>
<organism evidence="4 5">
    <name type="scientific">Parvularcula mediterranea</name>
    <dbReference type="NCBI Taxonomy" id="2732508"/>
    <lineage>
        <taxon>Bacteria</taxon>
        <taxon>Pseudomonadati</taxon>
        <taxon>Pseudomonadota</taxon>
        <taxon>Alphaproteobacteria</taxon>
        <taxon>Parvularculales</taxon>
        <taxon>Parvularculaceae</taxon>
        <taxon>Parvularcula</taxon>
    </lineage>
</organism>
<evidence type="ECO:0000313" key="5">
    <source>
        <dbReference type="Proteomes" id="UP000536835"/>
    </source>
</evidence>
<dbReference type="RefSeq" id="WP_173199352.1">
    <property type="nucleotide sequence ID" value="NZ_JABFCX010000003.1"/>
</dbReference>
<dbReference type="Gene3D" id="3.40.50.720">
    <property type="entry name" value="NAD(P)-binding Rossmann-like Domain"/>
    <property type="match status" value="1"/>
</dbReference>
<keyword evidence="5" id="KW-1185">Reference proteome</keyword>
<dbReference type="CDD" id="cd05276">
    <property type="entry name" value="p53_inducible_oxidoreductase"/>
    <property type="match status" value="1"/>
</dbReference>
<dbReference type="InterPro" id="IPR036291">
    <property type="entry name" value="NAD(P)-bd_dom_sf"/>
</dbReference>
<dbReference type="InterPro" id="IPR011032">
    <property type="entry name" value="GroES-like_sf"/>
</dbReference>
<dbReference type="Pfam" id="PF08240">
    <property type="entry name" value="ADH_N"/>
    <property type="match status" value="1"/>
</dbReference>
<proteinExistence type="predicted"/>
<dbReference type="GO" id="GO:0070402">
    <property type="term" value="F:NADPH binding"/>
    <property type="evidence" value="ECO:0007669"/>
    <property type="project" value="TreeGrafter"/>
</dbReference>
<evidence type="ECO:0000256" key="2">
    <source>
        <dbReference type="ARBA" id="ARBA00023002"/>
    </source>
</evidence>
<gene>
    <name evidence="4" type="ORF">HK107_10090</name>
</gene>
<evidence type="ECO:0000259" key="3">
    <source>
        <dbReference type="SMART" id="SM00829"/>
    </source>
</evidence>
<dbReference type="PANTHER" id="PTHR48106:SF8">
    <property type="entry name" value="OS02G0805600 PROTEIN"/>
    <property type="match status" value="1"/>
</dbReference>
<evidence type="ECO:0000313" key="4">
    <source>
        <dbReference type="EMBL" id="NNU16670.1"/>
    </source>
</evidence>
<dbReference type="AlphaFoldDB" id="A0A7Y3W5D6"/>
<protein>
    <submittedName>
        <fullName evidence="4">NAD(P)H-quinone oxidoreductase</fullName>
    </submittedName>
</protein>
<dbReference type="PANTHER" id="PTHR48106">
    <property type="entry name" value="QUINONE OXIDOREDUCTASE PIG3-RELATED"/>
    <property type="match status" value="1"/>
</dbReference>
<keyword evidence="2" id="KW-0560">Oxidoreductase</keyword>
<dbReference type="InterPro" id="IPR013154">
    <property type="entry name" value="ADH-like_N"/>
</dbReference>
<dbReference type="Proteomes" id="UP000536835">
    <property type="component" value="Unassembled WGS sequence"/>
</dbReference>
<reference evidence="4 5" key="1">
    <citation type="submission" date="2020-05" db="EMBL/GenBank/DDBJ databases">
        <title>Parvularcula mediterraneae sp. nov., isolated from polypropylene straw from shallow seawater of the seashore of Laganas in Zakynthos island, Greece.</title>
        <authorList>
            <person name="Szabo I."/>
            <person name="Al-Omari J."/>
            <person name="Rado J."/>
            <person name="Szerdahelyi G.S."/>
        </authorList>
    </citation>
    <scope>NUCLEOTIDE SEQUENCE [LARGE SCALE GENOMIC DNA]</scope>
    <source>
        <strain evidence="4 5">ZS-1/3</strain>
    </source>
</reference>
<name>A0A7Y3W5D6_9PROT</name>